<gene>
    <name evidence="2" type="ORF">PGLA2088_LOCUS40097</name>
</gene>
<sequence>MKRNWRRSTDAQSGRTKDWLETGSEGLAWNCSPGLKIRSATRSQAQAQEAKKMSLECRWQRGELQRPGQLHGPTCRLKLLLLLLLFLLLLVFVVVVVVGVLCAVASASRFACWGKQEGVRPGCVIFLFWAV</sequence>
<dbReference type="Proteomes" id="UP000626109">
    <property type="component" value="Unassembled WGS sequence"/>
</dbReference>
<evidence type="ECO:0000313" key="2">
    <source>
        <dbReference type="EMBL" id="CAE8718483.1"/>
    </source>
</evidence>
<dbReference type="EMBL" id="CAJNNW010033375">
    <property type="protein sequence ID" value="CAE8718483.1"/>
    <property type="molecule type" value="Genomic_DNA"/>
</dbReference>
<name>A0A813L2I8_POLGL</name>
<dbReference type="AlphaFoldDB" id="A0A813L2I8"/>
<keyword evidence="1" id="KW-1133">Transmembrane helix</keyword>
<accession>A0A813L2I8</accession>
<comment type="caution">
    <text evidence="2">The sequence shown here is derived from an EMBL/GenBank/DDBJ whole genome shotgun (WGS) entry which is preliminary data.</text>
</comment>
<keyword evidence="1" id="KW-0472">Membrane</keyword>
<organism evidence="2 3">
    <name type="scientific">Polarella glacialis</name>
    <name type="common">Dinoflagellate</name>
    <dbReference type="NCBI Taxonomy" id="89957"/>
    <lineage>
        <taxon>Eukaryota</taxon>
        <taxon>Sar</taxon>
        <taxon>Alveolata</taxon>
        <taxon>Dinophyceae</taxon>
        <taxon>Suessiales</taxon>
        <taxon>Suessiaceae</taxon>
        <taxon>Polarella</taxon>
    </lineage>
</organism>
<protein>
    <submittedName>
        <fullName evidence="2">Uncharacterized protein</fullName>
    </submittedName>
</protein>
<evidence type="ECO:0000313" key="3">
    <source>
        <dbReference type="Proteomes" id="UP000626109"/>
    </source>
</evidence>
<keyword evidence="1" id="KW-0812">Transmembrane</keyword>
<evidence type="ECO:0000256" key="1">
    <source>
        <dbReference type="SAM" id="Phobius"/>
    </source>
</evidence>
<feature type="transmembrane region" description="Helical" evidence="1">
    <location>
        <begin position="79"/>
        <end position="101"/>
    </location>
</feature>
<reference evidence="2" key="1">
    <citation type="submission" date="2021-02" db="EMBL/GenBank/DDBJ databases">
        <authorList>
            <person name="Dougan E. K."/>
            <person name="Rhodes N."/>
            <person name="Thang M."/>
            <person name="Chan C."/>
        </authorList>
    </citation>
    <scope>NUCLEOTIDE SEQUENCE</scope>
</reference>
<proteinExistence type="predicted"/>